<keyword evidence="10" id="KW-1185">Reference proteome</keyword>
<dbReference type="STRING" id="1431546.CAQU_03660"/>
<dbReference type="PANTHER" id="PTHR43188:SF1">
    <property type="entry name" value="ACYL-COA DEHYDROGENASE"/>
    <property type="match status" value="1"/>
</dbReference>
<reference evidence="9 10" key="1">
    <citation type="submission" date="2014-08" db="EMBL/GenBank/DDBJ databases">
        <title>Complete genome sequence of Corynebacterium aquilae S-613T(T) (=DSM 44791(T)), isolated from the choana of a healthy golden eagle.</title>
        <authorList>
            <person name="Ruckert C."/>
            <person name="Albersmeier A."/>
            <person name="Winkler A."/>
            <person name="Kalinowski J."/>
        </authorList>
    </citation>
    <scope>NUCLEOTIDE SEQUENCE [LARGE SCALE GENOMIC DNA]</scope>
    <source>
        <strain evidence="9 10">S-613</strain>
    </source>
</reference>
<dbReference type="GO" id="GO:0050660">
    <property type="term" value="F:flavin adenine dinucleotide binding"/>
    <property type="evidence" value="ECO:0007669"/>
    <property type="project" value="InterPro"/>
</dbReference>
<dbReference type="InterPro" id="IPR037069">
    <property type="entry name" value="AcylCoA_DH/ox_N_sf"/>
</dbReference>
<organism evidence="9 10">
    <name type="scientific">Corynebacterium aquilae DSM 44791</name>
    <dbReference type="NCBI Taxonomy" id="1431546"/>
    <lineage>
        <taxon>Bacteria</taxon>
        <taxon>Bacillati</taxon>
        <taxon>Actinomycetota</taxon>
        <taxon>Actinomycetes</taxon>
        <taxon>Mycobacteriales</taxon>
        <taxon>Corynebacteriaceae</taxon>
        <taxon>Corynebacterium</taxon>
    </lineage>
</organism>
<keyword evidence="4 5" id="KW-0274">FAD</keyword>
<dbReference type="OrthoDB" id="9770681at2"/>
<comment type="similarity">
    <text evidence="2 5">Belongs to the acyl-CoA dehydrogenase family.</text>
</comment>
<dbReference type="InterPro" id="IPR036250">
    <property type="entry name" value="AcylCo_DH-like_C"/>
</dbReference>
<keyword evidence="3 5" id="KW-0285">Flavoprotein</keyword>
<dbReference type="PANTHER" id="PTHR43188">
    <property type="entry name" value="ACYL-COENZYME A OXIDASE"/>
    <property type="match status" value="1"/>
</dbReference>
<sequence length="391" mass="42293">MSHDLLGPSTDYYRVLDDVSGADLDAWQRARAFEADCLPVINEHWEKGETPRALINRMAELDLFNDGLDIAGHTQLSPLAAGLVLMEISRIDGSMGSIIAVQAGLVMRAIRTYGSQEQQDKYLEDLASAKILGSFGLTEPDHGSDAVSLETSATKDGDEWVLNGQKRWIGFGATGDLTIIWARTPDGGVSGFLVPQDTPGYSAEVITGKACLRAIDQSLITLKDCRVPDSARLPGVSSFKDVSAVLSATRSGVAWMALGHAIACYEAALAHARERVQFGKPLIHFQLIQQRLADMLQQVTSMTLHCRRLADLEAAGKLTPEMASLAKVHNTRLARTIAADARDMLGGSGILLENHVIRHMVDMETLHTYEGTDSIQSLIVGRSITGKGAFV</sequence>
<gene>
    <name evidence="9" type="ORF">CAQU_03660</name>
</gene>
<dbReference type="InterPro" id="IPR009100">
    <property type="entry name" value="AcylCoA_DH/oxidase_NM_dom_sf"/>
</dbReference>
<dbReference type="Proteomes" id="UP000185478">
    <property type="component" value="Chromosome"/>
</dbReference>
<feature type="domain" description="Acyl-CoA dehydrogenase/oxidase C-terminal" evidence="6">
    <location>
        <begin position="242"/>
        <end position="384"/>
    </location>
</feature>
<evidence type="ECO:0000259" key="6">
    <source>
        <dbReference type="Pfam" id="PF00441"/>
    </source>
</evidence>
<dbReference type="Pfam" id="PF02770">
    <property type="entry name" value="Acyl-CoA_dh_M"/>
    <property type="match status" value="1"/>
</dbReference>
<feature type="domain" description="Acyl-CoA oxidase/dehydrogenase middle" evidence="7">
    <location>
        <begin position="134"/>
        <end position="225"/>
    </location>
</feature>
<accession>A0A1L7CES0</accession>
<dbReference type="InterPro" id="IPR045008">
    <property type="entry name" value="ACX4-like"/>
</dbReference>
<dbReference type="InterPro" id="IPR009075">
    <property type="entry name" value="AcylCo_DH/oxidase_C"/>
</dbReference>
<proteinExistence type="inferred from homology"/>
<dbReference type="GO" id="GO:0003995">
    <property type="term" value="F:acyl-CoA dehydrogenase activity"/>
    <property type="evidence" value="ECO:0007669"/>
    <property type="project" value="InterPro"/>
</dbReference>
<dbReference type="AlphaFoldDB" id="A0A1L7CES0"/>
<name>A0A1L7CES0_9CORY</name>
<comment type="cofactor">
    <cofactor evidence="1 5">
        <name>FAD</name>
        <dbReference type="ChEBI" id="CHEBI:57692"/>
    </cofactor>
</comment>
<feature type="domain" description="Acyl-CoA dehydrogenase/oxidase N-terminal" evidence="8">
    <location>
        <begin position="30"/>
        <end position="129"/>
    </location>
</feature>
<dbReference type="GO" id="GO:0006635">
    <property type="term" value="P:fatty acid beta-oxidation"/>
    <property type="evidence" value="ECO:0007669"/>
    <property type="project" value="InterPro"/>
</dbReference>
<dbReference type="Gene3D" id="1.20.140.10">
    <property type="entry name" value="Butyryl-CoA Dehydrogenase, subunit A, domain 3"/>
    <property type="match status" value="1"/>
</dbReference>
<dbReference type="RefSeq" id="WP_075725291.1">
    <property type="nucleotide sequence ID" value="NZ_CP009245.1"/>
</dbReference>
<dbReference type="PROSITE" id="PS00073">
    <property type="entry name" value="ACYL_COA_DH_2"/>
    <property type="match status" value="1"/>
</dbReference>
<dbReference type="Pfam" id="PF02771">
    <property type="entry name" value="Acyl-CoA_dh_N"/>
    <property type="match status" value="1"/>
</dbReference>
<evidence type="ECO:0000256" key="5">
    <source>
        <dbReference type="RuleBase" id="RU362125"/>
    </source>
</evidence>
<dbReference type="InterPro" id="IPR046373">
    <property type="entry name" value="Acyl-CoA_Oxase/DH_mid-dom_sf"/>
</dbReference>
<evidence type="ECO:0000259" key="8">
    <source>
        <dbReference type="Pfam" id="PF02771"/>
    </source>
</evidence>
<dbReference type="InterPro" id="IPR006091">
    <property type="entry name" value="Acyl-CoA_Oxase/DH_mid-dom"/>
</dbReference>
<dbReference type="Gene3D" id="2.40.110.10">
    <property type="entry name" value="Butyryl-CoA Dehydrogenase, subunit A, domain 2"/>
    <property type="match status" value="1"/>
</dbReference>
<dbReference type="Pfam" id="PF00441">
    <property type="entry name" value="Acyl-CoA_dh_1"/>
    <property type="match status" value="1"/>
</dbReference>
<evidence type="ECO:0000256" key="3">
    <source>
        <dbReference type="ARBA" id="ARBA00022630"/>
    </source>
</evidence>
<evidence type="ECO:0000259" key="7">
    <source>
        <dbReference type="Pfam" id="PF02770"/>
    </source>
</evidence>
<dbReference type="InterPro" id="IPR006089">
    <property type="entry name" value="Acyl-CoA_DH_CS"/>
</dbReference>
<protein>
    <submittedName>
        <fullName evidence="9">Acyl-CoA dehydrogenase</fullName>
    </submittedName>
</protein>
<evidence type="ECO:0000313" key="9">
    <source>
        <dbReference type="EMBL" id="APT84314.1"/>
    </source>
</evidence>
<dbReference type="InterPro" id="IPR013786">
    <property type="entry name" value="AcylCoA_DH/ox_N"/>
</dbReference>
<evidence type="ECO:0000256" key="1">
    <source>
        <dbReference type="ARBA" id="ARBA00001974"/>
    </source>
</evidence>
<dbReference type="SUPFAM" id="SSF47203">
    <property type="entry name" value="Acyl-CoA dehydrogenase C-terminal domain-like"/>
    <property type="match status" value="1"/>
</dbReference>
<evidence type="ECO:0000256" key="4">
    <source>
        <dbReference type="ARBA" id="ARBA00022827"/>
    </source>
</evidence>
<dbReference type="Gene3D" id="1.10.540.10">
    <property type="entry name" value="Acyl-CoA dehydrogenase/oxidase, N-terminal domain"/>
    <property type="match status" value="1"/>
</dbReference>
<dbReference type="KEGG" id="caqu:CAQU_03660"/>
<evidence type="ECO:0000313" key="10">
    <source>
        <dbReference type="Proteomes" id="UP000185478"/>
    </source>
</evidence>
<keyword evidence="5" id="KW-0560">Oxidoreductase</keyword>
<dbReference type="EMBL" id="CP009245">
    <property type="protein sequence ID" value="APT84314.1"/>
    <property type="molecule type" value="Genomic_DNA"/>
</dbReference>
<evidence type="ECO:0000256" key="2">
    <source>
        <dbReference type="ARBA" id="ARBA00009347"/>
    </source>
</evidence>
<dbReference type="SUPFAM" id="SSF56645">
    <property type="entry name" value="Acyl-CoA dehydrogenase NM domain-like"/>
    <property type="match status" value="1"/>
</dbReference>